<keyword evidence="2" id="KW-1185">Reference proteome</keyword>
<evidence type="ECO:0000313" key="1">
    <source>
        <dbReference type="EMBL" id="PIC13095.1"/>
    </source>
</evidence>
<dbReference type="Proteomes" id="UP000230233">
    <property type="component" value="Unassembled WGS sequence"/>
</dbReference>
<evidence type="ECO:0000313" key="2">
    <source>
        <dbReference type="Proteomes" id="UP000230233"/>
    </source>
</evidence>
<name>A0A2G5SDE0_9PELO</name>
<accession>A0A2G5SDE0</accession>
<dbReference type="AlphaFoldDB" id="A0A2G5SDE0"/>
<proteinExistence type="predicted"/>
<sequence length="182" mass="20642">MFYTSGMNSRARRVPSVEFVKLSRIHIKDIVEHHTTLAPTMSLKRIRTTKGSRNLLFPPHLKQQLSLESTTTTKRRMERTRRLSRPALPKFQIARISAEGNKNLEIEETMAAMSLFWEEMKSQAARGADAACHIEDVSASVASEEVASYRAQLEKKKIYAKAVDSKGCSVPLDDTSMLSWMR</sequence>
<dbReference type="STRING" id="1611254.A0A2G5SDE0"/>
<gene>
    <name evidence="1" type="ORF">B9Z55_027972</name>
</gene>
<dbReference type="Gene3D" id="3.30.70.250">
    <property type="entry name" value="Malonyl-CoA ACP transacylase, ACP-binding"/>
    <property type="match status" value="1"/>
</dbReference>
<dbReference type="EMBL" id="PDUG01000015">
    <property type="protein sequence ID" value="PIC13095.1"/>
    <property type="molecule type" value="Genomic_DNA"/>
</dbReference>
<comment type="caution">
    <text evidence="1">The sequence shown here is derived from an EMBL/GenBank/DDBJ whole genome shotgun (WGS) entry which is preliminary data.</text>
</comment>
<protein>
    <submittedName>
        <fullName evidence="1">Uncharacterized protein</fullName>
    </submittedName>
</protein>
<reference evidence="2" key="1">
    <citation type="submission" date="2017-10" db="EMBL/GenBank/DDBJ databases">
        <title>Rapid genome shrinkage in a self-fertile nematode reveals novel sperm competition proteins.</title>
        <authorList>
            <person name="Yin D."/>
            <person name="Schwarz E.M."/>
            <person name="Thomas C.G."/>
            <person name="Felde R.L."/>
            <person name="Korf I.F."/>
            <person name="Cutter A.D."/>
            <person name="Schartner C.M."/>
            <person name="Ralston E.J."/>
            <person name="Meyer B.J."/>
            <person name="Haag E.S."/>
        </authorList>
    </citation>
    <scope>NUCLEOTIDE SEQUENCE [LARGE SCALE GENOMIC DNA]</scope>
    <source>
        <strain evidence="2">JU1422</strain>
    </source>
</reference>
<organism evidence="1 2">
    <name type="scientific">Caenorhabditis nigoni</name>
    <dbReference type="NCBI Taxonomy" id="1611254"/>
    <lineage>
        <taxon>Eukaryota</taxon>
        <taxon>Metazoa</taxon>
        <taxon>Ecdysozoa</taxon>
        <taxon>Nematoda</taxon>
        <taxon>Chromadorea</taxon>
        <taxon>Rhabditida</taxon>
        <taxon>Rhabditina</taxon>
        <taxon>Rhabditomorpha</taxon>
        <taxon>Rhabditoidea</taxon>
        <taxon>Rhabditidae</taxon>
        <taxon>Peloderinae</taxon>
        <taxon>Caenorhabditis</taxon>
    </lineage>
</organism>